<dbReference type="CDD" id="cd00170">
    <property type="entry name" value="SEC14"/>
    <property type="match status" value="1"/>
</dbReference>
<sequence length="361" mass="41469">LPVHWGGTMTDPDGNTKCISKVFIYFPARNFNINKAEAMLLKSLEWRKEWNMDNIVDWNPPEVLKKYFASGIAGDDKEGNPVVIIPYGNIDMRGLTKSCDSKELIKYFAQIFENAVLIMRQRSRERREPMGKLINLVDAENFSLGDFTYRPALVAVIKFIDVFESNYPEILRCSYIKIHGKTGWKEGLLKMIDADQLPVHWGGTMTDPDGNTKCISKICIGGKVPEEYYLNNKVLAVQNQNLHLDFKSHITLKKTESKIFEFQVFENVGSQLRWEFRSTGCDIAFEVLRTISEEVEELIPLQRVNSQVFKEEGSLICDEKGLYKIMLKNEYSDNDVDLYYNIDLNKSEGQIDVQSSAEIRS</sequence>
<dbReference type="Gene3D" id="2.60.120.680">
    <property type="entry name" value="GOLD domain"/>
    <property type="match status" value="1"/>
</dbReference>
<accession>A0A5N5T4I8</accession>
<feature type="domain" description="CRAL-TRIO" evidence="1">
    <location>
        <begin position="60"/>
        <end position="176"/>
    </location>
</feature>
<dbReference type="InterPro" id="IPR001251">
    <property type="entry name" value="CRAL-TRIO_dom"/>
</dbReference>
<dbReference type="OrthoDB" id="1434354at2759"/>
<dbReference type="InterPro" id="IPR036598">
    <property type="entry name" value="GOLD_dom_sf"/>
</dbReference>
<dbReference type="PANTHER" id="PTHR23324:SF83">
    <property type="entry name" value="SEC14-LIKE PROTEIN 2"/>
    <property type="match status" value="1"/>
</dbReference>
<evidence type="ECO:0000259" key="1">
    <source>
        <dbReference type="PROSITE" id="PS50191"/>
    </source>
</evidence>
<dbReference type="Gene3D" id="3.40.525.10">
    <property type="entry name" value="CRAL-TRIO lipid binding domain"/>
    <property type="match status" value="1"/>
</dbReference>
<dbReference type="SUPFAM" id="SSF52087">
    <property type="entry name" value="CRAL/TRIO domain"/>
    <property type="match status" value="1"/>
</dbReference>
<dbReference type="SMART" id="SM00516">
    <property type="entry name" value="SEC14"/>
    <property type="match status" value="1"/>
</dbReference>
<dbReference type="AlphaFoldDB" id="A0A5N5T4I8"/>
<dbReference type="GO" id="GO:0005737">
    <property type="term" value="C:cytoplasm"/>
    <property type="evidence" value="ECO:0007669"/>
    <property type="project" value="TreeGrafter"/>
</dbReference>
<keyword evidence="4" id="KW-1185">Reference proteome</keyword>
<dbReference type="Pfam" id="PF00650">
    <property type="entry name" value="CRAL_TRIO"/>
    <property type="match status" value="1"/>
</dbReference>
<proteinExistence type="predicted"/>
<dbReference type="SUPFAM" id="SSF101576">
    <property type="entry name" value="Supernatant protein factor (SPF), C-terminal domain"/>
    <property type="match status" value="1"/>
</dbReference>
<evidence type="ECO:0008006" key="5">
    <source>
        <dbReference type="Google" id="ProtNLM"/>
    </source>
</evidence>
<dbReference type="Proteomes" id="UP000326759">
    <property type="component" value="Unassembled WGS sequence"/>
</dbReference>
<feature type="non-terminal residue" evidence="3">
    <location>
        <position position="1"/>
    </location>
</feature>
<dbReference type="PANTHER" id="PTHR23324">
    <property type="entry name" value="SEC14 RELATED PROTEIN"/>
    <property type="match status" value="1"/>
</dbReference>
<dbReference type="InterPro" id="IPR036865">
    <property type="entry name" value="CRAL-TRIO_dom_sf"/>
</dbReference>
<evidence type="ECO:0000313" key="3">
    <source>
        <dbReference type="EMBL" id="KAB7501471.1"/>
    </source>
</evidence>
<evidence type="ECO:0000259" key="2">
    <source>
        <dbReference type="PROSITE" id="PS50866"/>
    </source>
</evidence>
<feature type="domain" description="GOLD" evidence="2">
    <location>
        <begin position="217"/>
        <end position="344"/>
    </location>
</feature>
<organism evidence="3 4">
    <name type="scientific">Armadillidium nasatum</name>
    <dbReference type="NCBI Taxonomy" id="96803"/>
    <lineage>
        <taxon>Eukaryota</taxon>
        <taxon>Metazoa</taxon>
        <taxon>Ecdysozoa</taxon>
        <taxon>Arthropoda</taxon>
        <taxon>Crustacea</taxon>
        <taxon>Multicrustacea</taxon>
        <taxon>Malacostraca</taxon>
        <taxon>Eumalacostraca</taxon>
        <taxon>Peracarida</taxon>
        <taxon>Isopoda</taxon>
        <taxon>Oniscidea</taxon>
        <taxon>Crinocheta</taxon>
        <taxon>Armadillidiidae</taxon>
        <taxon>Armadillidium</taxon>
    </lineage>
</organism>
<reference evidence="3 4" key="1">
    <citation type="journal article" date="2019" name="PLoS Biol.">
        <title>Sex chromosomes control vertical transmission of feminizing Wolbachia symbionts in an isopod.</title>
        <authorList>
            <person name="Becking T."/>
            <person name="Chebbi M.A."/>
            <person name="Giraud I."/>
            <person name="Moumen B."/>
            <person name="Laverre T."/>
            <person name="Caubet Y."/>
            <person name="Peccoud J."/>
            <person name="Gilbert C."/>
            <person name="Cordaux R."/>
        </authorList>
    </citation>
    <scope>NUCLEOTIDE SEQUENCE [LARGE SCALE GENOMIC DNA]</scope>
    <source>
        <strain evidence="3">ANa2</strain>
        <tissue evidence="3">Whole body excluding digestive tract and cuticle</tissue>
    </source>
</reference>
<dbReference type="PROSITE" id="PS50191">
    <property type="entry name" value="CRAL_TRIO"/>
    <property type="match status" value="1"/>
</dbReference>
<evidence type="ECO:0000313" key="4">
    <source>
        <dbReference type="Proteomes" id="UP000326759"/>
    </source>
</evidence>
<gene>
    <name evidence="3" type="ORF">Anas_11251</name>
</gene>
<protein>
    <recommendedName>
        <fullName evidence="5">SEC14-like protein 2</fullName>
    </recommendedName>
</protein>
<name>A0A5N5T4I8_9CRUS</name>
<dbReference type="InterPro" id="IPR009038">
    <property type="entry name" value="GOLD_dom"/>
</dbReference>
<dbReference type="InterPro" id="IPR051064">
    <property type="entry name" value="SEC14/CRAL-TRIO_domain"/>
</dbReference>
<dbReference type="InterPro" id="IPR036273">
    <property type="entry name" value="CRAL/TRIO_N_dom_sf"/>
</dbReference>
<dbReference type="SUPFAM" id="SSF46938">
    <property type="entry name" value="CRAL/TRIO N-terminal domain"/>
    <property type="match status" value="1"/>
</dbReference>
<dbReference type="EMBL" id="SEYY01010513">
    <property type="protein sequence ID" value="KAB7501471.1"/>
    <property type="molecule type" value="Genomic_DNA"/>
</dbReference>
<comment type="caution">
    <text evidence="3">The sequence shown here is derived from an EMBL/GenBank/DDBJ whole genome shotgun (WGS) entry which is preliminary data.</text>
</comment>
<dbReference type="PROSITE" id="PS50866">
    <property type="entry name" value="GOLD"/>
    <property type="match status" value="1"/>
</dbReference>